<organism evidence="8 9">
    <name type="scientific">Arachnia rubra</name>
    <dbReference type="NCBI Taxonomy" id="1547448"/>
    <lineage>
        <taxon>Bacteria</taxon>
        <taxon>Bacillati</taxon>
        <taxon>Actinomycetota</taxon>
        <taxon>Actinomycetes</taxon>
        <taxon>Propionibacteriales</taxon>
        <taxon>Propionibacteriaceae</taxon>
        <taxon>Arachnia</taxon>
    </lineage>
</organism>
<dbReference type="EMBL" id="CP072384">
    <property type="protein sequence ID" value="QUC07975.1"/>
    <property type="molecule type" value="Genomic_DNA"/>
</dbReference>
<dbReference type="RefSeq" id="WP_212323339.1">
    <property type="nucleotide sequence ID" value="NZ_AP024463.1"/>
</dbReference>
<sequence length="760" mass="79852">MRPALLLTVRNLRRRPGQLAVLFILVLTTSAMAYLGLVVSTDYGSYFDRLASETDAPAALVSLPKEEAGQVTELLQADGRVTDVRAMAVKSGNPQIRLNGLEANTPVLFFDMAAPPELGKIRILSESVSPVPNPVWVPRMLATQGSYHLGDELTLKSPEGKATFHIQGFFESIYGSSTSSFLFLGLSHAGFTGFDAPGYQDSTCLQVQGPDGRAVREALSATTDGKNTQTNDSLDSWRNGTLMAPMMFVVLIVALAILLGAVMVVLVRFVVRNVVAAELGVIGTLRAGGFTTGGVIWQLMLTFGLVAALASGIGTAASSVLFAPVEEILNIQTGLAWRAHLDPALMAVVLGLLVVVFALAAGGSAVRLRRVSTVEALRGGTRTHTFKRTWLPLDSTPGPLSMLLGVKAAIQQIGQNLALATTCLVLSFASVFTLTLAANLTPQRVVNMLIGDFPEVMITARDDVDAAALSDEAGKVPGVSKAFCETVVTLKTDRGSIRFDVLDDPAVLRYTPVAEGRLPIHANEVAVSRGVARRLGLSVGDVYAVAAGGQQTEYLVTGLTSPREGVMVTAEGFKVLSPAFRQRTINIYTAEGADVGSVMDALSAAVGSRSAVIFNNKDSVGSRLGSYLGMLSIAAGAAVAVTVCVVSLVMLLVTATMIARTRRELGVKKALGFTRSDLTRQVLWSYLPTVAVASLTGAVLAAWCAYLAGTLLGGGTAADLRVSPAVVLGGPALIVVLAWAITWLATLRIGSISARALITE</sequence>
<evidence type="ECO:0000256" key="4">
    <source>
        <dbReference type="ARBA" id="ARBA00022989"/>
    </source>
</evidence>
<evidence type="ECO:0000256" key="1">
    <source>
        <dbReference type="ARBA" id="ARBA00004651"/>
    </source>
</evidence>
<name>A0ABX7Y463_9ACTN</name>
<keyword evidence="2" id="KW-1003">Cell membrane</keyword>
<dbReference type="InterPro" id="IPR038766">
    <property type="entry name" value="Membrane_comp_ABC_pdt"/>
</dbReference>
<keyword evidence="3 6" id="KW-0812">Transmembrane</keyword>
<proteinExistence type="predicted"/>
<feature type="domain" description="ABC3 transporter permease C-terminal" evidence="7">
    <location>
        <begin position="255"/>
        <end position="371"/>
    </location>
</feature>
<dbReference type="PANTHER" id="PTHR30287">
    <property type="entry name" value="MEMBRANE COMPONENT OF PREDICTED ABC SUPERFAMILY METABOLITE UPTAKE TRANSPORTER"/>
    <property type="match status" value="1"/>
</dbReference>
<keyword evidence="5 6" id="KW-0472">Membrane</keyword>
<dbReference type="Pfam" id="PF02687">
    <property type="entry name" value="FtsX"/>
    <property type="match status" value="2"/>
</dbReference>
<evidence type="ECO:0000256" key="5">
    <source>
        <dbReference type="ARBA" id="ARBA00023136"/>
    </source>
</evidence>
<feature type="transmembrane region" description="Helical" evidence="6">
    <location>
        <begin position="417"/>
        <end position="438"/>
    </location>
</feature>
<dbReference type="PANTHER" id="PTHR30287:SF2">
    <property type="entry name" value="BLL1001 PROTEIN"/>
    <property type="match status" value="1"/>
</dbReference>
<accession>A0ABX7Y463</accession>
<protein>
    <submittedName>
        <fullName evidence="8">ABC transporter permease</fullName>
    </submittedName>
</protein>
<gene>
    <name evidence="8" type="ORF">J5A65_13845</name>
</gene>
<comment type="subcellular location">
    <subcellularLocation>
        <location evidence="1">Cell membrane</location>
        <topology evidence="1">Multi-pass membrane protein</topology>
    </subcellularLocation>
</comment>
<dbReference type="Proteomes" id="UP000678513">
    <property type="component" value="Chromosome"/>
</dbReference>
<feature type="transmembrane region" description="Helical" evidence="6">
    <location>
        <begin position="20"/>
        <end position="39"/>
    </location>
</feature>
<feature type="domain" description="ABC3 transporter permease C-terminal" evidence="7">
    <location>
        <begin position="638"/>
        <end position="753"/>
    </location>
</feature>
<evidence type="ECO:0000256" key="3">
    <source>
        <dbReference type="ARBA" id="ARBA00022692"/>
    </source>
</evidence>
<keyword evidence="9" id="KW-1185">Reference proteome</keyword>
<reference evidence="8 9" key="1">
    <citation type="submission" date="2021-03" db="EMBL/GenBank/DDBJ databases">
        <title>Human Oral Microbial Genomes.</title>
        <authorList>
            <person name="Johnston C.D."/>
            <person name="Chen T."/>
            <person name="Dewhirst F.E."/>
        </authorList>
    </citation>
    <scope>NUCLEOTIDE SEQUENCE [LARGE SCALE GENOMIC DNA]</scope>
    <source>
        <strain evidence="8 9">DSMZ 100122</strain>
    </source>
</reference>
<feature type="transmembrane region" description="Helical" evidence="6">
    <location>
        <begin position="627"/>
        <end position="653"/>
    </location>
</feature>
<feature type="transmembrane region" description="Helical" evidence="6">
    <location>
        <begin position="345"/>
        <end position="368"/>
    </location>
</feature>
<feature type="transmembrane region" description="Helical" evidence="6">
    <location>
        <begin position="683"/>
        <end position="708"/>
    </location>
</feature>
<evidence type="ECO:0000313" key="9">
    <source>
        <dbReference type="Proteomes" id="UP000678513"/>
    </source>
</evidence>
<feature type="transmembrane region" description="Helical" evidence="6">
    <location>
        <begin position="248"/>
        <end position="271"/>
    </location>
</feature>
<evidence type="ECO:0000256" key="2">
    <source>
        <dbReference type="ARBA" id="ARBA00022475"/>
    </source>
</evidence>
<evidence type="ECO:0000313" key="8">
    <source>
        <dbReference type="EMBL" id="QUC07975.1"/>
    </source>
</evidence>
<evidence type="ECO:0000259" key="7">
    <source>
        <dbReference type="Pfam" id="PF02687"/>
    </source>
</evidence>
<keyword evidence="4 6" id="KW-1133">Transmembrane helix</keyword>
<dbReference type="InterPro" id="IPR003838">
    <property type="entry name" value="ABC3_permease_C"/>
</dbReference>
<feature type="transmembrane region" description="Helical" evidence="6">
    <location>
        <begin position="728"/>
        <end position="747"/>
    </location>
</feature>
<evidence type="ECO:0000256" key="6">
    <source>
        <dbReference type="SAM" id="Phobius"/>
    </source>
</evidence>